<dbReference type="InterPro" id="IPR006222">
    <property type="entry name" value="GCVT_N"/>
</dbReference>
<evidence type="ECO:0000256" key="4">
    <source>
        <dbReference type="SAM" id="Coils"/>
    </source>
</evidence>
<feature type="coiled-coil region" evidence="4">
    <location>
        <begin position="181"/>
        <end position="208"/>
    </location>
</feature>
<feature type="domain" description="CAF17 C-terminal" evidence="6">
    <location>
        <begin position="266"/>
        <end position="336"/>
    </location>
</feature>
<evidence type="ECO:0000259" key="6">
    <source>
        <dbReference type="Pfam" id="PF25455"/>
    </source>
</evidence>
<proteinExistence type="predicted"/>
<dbReference type="GO" id="GO:0005759">
    <property type="term" value="C:mitochondrial matrix"/>
    <property type="evidence" value="ECO:0007669"/>
    <property type="project" value="TreeGrafter"/>
</dbReference>
<dbReference type="NCBIfam" id="TIGR03317">
    <property type="entry name" value="ygfZ_signature"/>
    <property type="match status" value="1"/>
</dbReference>
<dbReference type="GO" id="GO:0016226">
    <property type="term" value="P:iron-sulfur cluster assembly"/>
    <property type="evidence" value="ECO:0007669"/>
    <property type="project" value="TreeGrafter"/>
</dbReference>
<dbReference type="eggNOG" id="KOG2929">
    <property type="taxonomic scope" value="Eukaryota"/>
</dbReference>
<dbReference type="VEuPathDB" id="VectorBase:MDOMA2_002326"/>
<dbReference type="InterPro" id="IPR057460">
    <property type="entry name" value="CAF17_C"/>
</dbReference>
<dbReference type="InterPro" id="IPR017703">
    <property type="entry name" value="YgfZ/GCV_T_CS"/>
</dbReference>
<dbReference type="InterPro" id="IPR027266">
    <property type="entry name" value="TrmE/GcvT-like"/>
</dbReference>
<comment type="subcellular location">
    <subcellularLocation>
        <location evidence="1">Mitochondrion</location>
    </subcellularLocation>
</comment>
<protein>
    <submittedName>
        <fullName evidence="7">Uncharacterized protein</fullName>
    </submittedName>
</protein>
<keyword evidence="2" id="KW-0809">Transit peptide</keyword>
<evidence type="ECO:0000313" key="7">
    <source>
        <dbReference type="EnsemblMetazoa" id="MDOA013242-PA"/>
    </source>
</evidence>
<dbReference type="PANTHER" id="PTHR22602:SF0">
    <property type="entry name" value="TRANSFERASE CAF17, MITOCHONDRIAL-RELATED"/>
    <property type="match status" value="1"/>
</dbReference>
<keyword evidence="4" id="KW-0175">Coiled coil</keyword>
<accession>A0A1I8NAG8</accession>
<dbReference type="RefSeq" id="XP_005185866.2">
    <property type="nucleotide sequence ID" value="XM_005185809.4"/>
</dbReference>
<dbReference type="PANTHER" id="PTHR22602">
    <property type="entry name" value="TRANSFERASE CAF17, MITOCHONDRIAL-RELATED"/>
    <property type="match status" value="1"/>
</dbReference>
<dbReference type="SUPFAM" id="SSF103025">
    <property type="entry name" value="Folate-binding domain"/>
    <property type="match status" value="1"/>
</dbReference>
<keyword evidence="3" id="KW-0496">Mitochondrion</keyword>
<dbReference type="VEuPathDB" id="VectorBase:MDOA013242"/>
<evidence type="ECO:0000256" key="3">
    <source>
        <dbReference type="ARBA" id="ARBA00023128"/>
    </source>
</evidence>
<reference evidence="7" key="1">
    <citation type="submission" date="2020-05" db="UniProtKB">
        <authorList>
            <consortium name="EnsemblMetazoa"/>
        </authorList>
    </citation>
    <scope>IDENTIFICATION</scope>
    <source>
        <strain evidence="7">Aabys</strain>
    </source>
</reference>
<dbReference type="PIRSF" id="PIRSF006487">
    <property type="entry name" value="GcvT"/>
    <property type="match status" value="1"/>
</dbReference>
<feature type="domain" description="GCVT N-terminal" evidence="5">
    <location>
        <begin position="34"/>
        <end position="139"/>
    </location>
</feature>
<dbReference type="InterPro" id="IPR045179">
    <property type="entry name" value="YgfZ/GcvT"/>
</dbReference>
<dbReference type="AlphaFoldDB" id="A0A1I8NAG8"/>
<sequence>MNVLRNNRLHHWCSRWVASVRRTHTNHPAATKENKFIVEDLQQRQLVRVKGEDVVPFLQGLTTNDIRQLESSHTGSLYTMFLNKAGRVLYDAIVYKSPSDSSTILIECDQDVCNELMRHLKLYRVRRKIQIDNIAEELKVWCVFQVGEGPACVLPQMPVDNMDIIGDPRLPELGYRLLATADRTSEEISKLLKNLSNTKIELSNVDNNYRLHRYSLGVAEGVQDMPPGKQFPLEANCDILNGVSFNKGCYIGQELTARVHHTGVIRKRHMPVNLKNPLMENSSYAMCNDAGAKVGNVLGSIETKALALVRIEKALKTKELTIDGKSCSVEIPKWWPPLLLNNVVAREEA</sequence>
<evidence type="ECO:0000259" key="5">
    <source>
        <dbReference type="Pfam" id="PF01571"/>
    </source>
</evidence>
<organism evidence="7">
    <name type="scientific">Musca domestica</name>
    <name type="common">House fly</name>
    <dbReference type="NCBI Taxonomy" id="7370"/>
    <lineage>
        <taxon>Eukaryota</taxon>
        <taxon>Metazoa</taxon>
        <taxon>Ecdysozoa</taxon>
        <taxon>Arthropoda</taxon>
        <taxon>Hexapoda</taxon>
        <taxon>Insecta</taxon>
        <taxon>Pterygota</taxon>
        <taxon>Neoptera</taxon>
        <taxon>Endopterygota</taxon>
        <taxon>Diptera</taxon>
        <taxon>Brachycera</taxon>
        <taxon>Muscomorpha</taxon>
        <taxon>Muscoidea</taxon>
        <taxon>Muscidae</taxon>
        <taxon>Musca</taxon>
    </lineage>
</organism>
<evidence type="ECO:0000256" key="1">
    <source>
        <dbReference type="ARBA" id="ARBA00004173"/>
    </source>
</evidence>
<dbReference type="EnsemblMetazoa" id="MDOA013242-RA">
    <property type="protein sequence ID" value="MDOA013242-PA"/>
    <property type="gene ID" value="MDOA013242"/>
</dbReference>
<dbReference type="Pfam" id="PF01571">
    <property type="entry name" value="GCV_T"/>
    <property type="match status" value="1"/>
</dbReference>
<name>A0A1I8NAG8_MUSDO</name>
<dbReference type="OrthoDB" id="191995at2759"/>
<evidence type="ECO:0000256" key="2">
    <source>
        <dbReference type="ARBA" id="ARBA00022946"/>
    </source>
</evidence>
<dbReference type="Pfam" id="PF25455">
    <property type="entry name" value="Beta-barrel_CAF17_C"/>
    <property type="match status" value="1"/>
</dbReference>
<dbReference type="STRING" id="7370.A0A1I8NAG8"/>
<dbReference type="Gene3D" id="3.30.1360.120">
    <property type="entry name" value="Probable tRNA modification gtpase trme, domain 1"/>
    <property type="match status" value="1"/>
</dbReference>
<dbReference type="KEGG" id="mde:101888081"/>
<gene>
    <name evidence="7" type="primary">101888081</name>
</gene>